<dbReference type="CDD" id="cd00712">
    <property type="entry name" value="AsnB"/>
    <property type="match status" value="1"/>
</dbReference>
<dbReference type="InterPro" id="IPR051786">
    <property type="entry name" value="ASN_synthetase/amidase"/>
</dbReference>
<dbReference type="RefSeq" id="WP_057952579.1">
    <property type="nucleotide sequence ID" value="NZ_CP013118.1"/>
</dbReference>
<dbReference type="Gene3D" id="3.60.20.10">
    <property type="entry name" value="Glutamine Phosphoribosylpyrophosphate, subunit 1, domain 1"/>
    <property type="match status" value="1"/>
</dbReference>
<comment type="catalytic activity">
    <reaction evidence="7">
        <text>L-aspartate + L-glutamine + ATP + H2O = L-asparagine + L-glutamate + AMP + diphosphate + H(+)</text>
        <dbReference type="Rhea" id="RHEA:12228"/>
        <dbReference type="ChEBI" id="CHEBI:15377"/>
        <dbReference type="ChEBI" id="CHEBI:15378"/>
        <dbReference type="ChEBI" id="CHEBI:29985"/>
        <dbReference type="ChEBI" id="CHEBI:29991"/>
        <dbReference type="ChEBI" id="CHEBI:30616"/>
        <dbReference type="ChEBI" id="CHEBI:33019"/>
        <dbReference type="ChEBI" id="CHEBI:58048"/>
        <dbReference type="ChEBI" id="CHEBI:58359"/>
        <dbReference type="ChEBI" id="CHEBI:456215"/>
        <dbReference type="EC" id="6.3.5.4"/>
    </reaction>
</comment>
<keyword evidence="8" id="KW-0028">Amino-acid biosynthesis</keyword>
<feature type="site" description="Important for beta-aspartyl-AMP intermediate formation" evidence="10">
    <location>
        <position position="363"/>
    </location>
</feature>
<evidence type="ECO:0000256" key="3">
    <source>
        <dbReference type="ARBA" id="ARBA00012737"/>
    </source>
</evidence>
<feature type="binding site" evidence="9">
    <location>
        <position position="101"/>
    </location>
    <ligand>
        <name>L-glutamine</name>
        <dbReference type="ChEBI" id="CHEBI:58359"/>
    </ligand>
</feature>
<dbReference type="EC" id="6.3.5.4" evidence="3"/>
<keyword evidence="5 9" id="KW-0067">ATP-binding</keyword>
<feature type="binding site" evidence="9">
    <location>
        <position position="287"/>
    </location>
    <ligand>
        <name>ATP</name>
        <dbReference type="ChEBI" id="CHEBI:30616"/>
    </ligand>
</feature>
<dbReference type="GO" id="GO:0004066">
    <property type="term" value="F:asparagine synthase (glutamine-hydrolyzing) activity"/>
    <property type="evidence" value="ECO:0007669"/>
    <property type="project" value="UniProtKB-EC"/>
</dbReference>
<reference evidence="12 13" key="1">
    <citation type="submission" date="2015-11" db="EMBL/GenBank/DDBJ databases">
        <title>Description and complete genome sequence of a novel strain predominating in hypersaline microbial mats and representing a new family of the Bacteriodetes phylum.</title>
        <authorList>
            <person name="Spring S."/>
            <person name="Bunk B."/>
            <person name="Sproer C."/>
            <person name="Klenk H.-P."/>
        </authorList>
    </citation>
    <scope>NUCLEOTIDE SEQUENCE [LARGE SCALE GENOMIC DNA]</scope>
    <source>
        <strain evidence="12 13">L21-Spi-D4</strain>
    </source>
</reference>
<dbReference type="SUPFAM" id="SSF56235">
    <property type="entry name" value="N-terminal nucleophile aminohydrolases (Ntn hydrolases)"/>
    <property type="match status" value="1"/>
</dbReference>
<dbReference type="NCBIfam" id="TIGR01536">
    <property type="entry name" value="asn_synth_AEB"/>
    <property type="match status" value="1"/>
</dbReference>
<dbReference type="CDD" id="cd01991">
    <property type="entry name" value="Asn_synthase_B_C"/>
    <property type="match status" value="1"/>
</dbReference>
<dbReference type="SUPFAM" id="SSF52402">
    <property type="entry name" value="Adenine nucleotide alpha hydrolases-like"/>
    <property type="match status" value="1"/>
</dbReference>
<dbReference type="InterPro" id="IPR033738">
    <property type="entry name" value="AsnB_N"/>
</dbReference>
<dbReference type="GO" id="GO:0005524">
    <property type="term" value="F:ATP binding"/>
    <property type="evidence" value="ECO:0007669"/>
    <property type="project" value="UniProtKB-KW"/>
</dbReference>
<dbReference type="InterPro" id="IPR029055">
    <property type="entry name" value="Ntn_hydrolases_N"/>
</dbReference>
<keyword evidence="8" id="KW-0061">Asparagine biosynthesis</keyword>
<evidence type="ECO:0000256" key="4">
    <source>
        <dbReference type="ARBA" id="ARBA00022741"/>
    </source>
</evidence>
<dbReference type="InterPro" id="IPR014729">
    <property type="entry name" value="Rossmann-like_a/b/a_fold"/>
</dbReference>
<keyword evidence="6 8" id="KW-0315">Glutamine amidotransferase</keyword>
<keyword evidence="4 9" id="KW-0547">Nucleotide-binding</keyword>
<comment type="similarity">
    <text evidence="2">Belongs to the asparagine synthetase family.</text>
</comment>
<dbReference type="PROSITE" id="PS51278">
    <property type="entry name" value="GATASE_TYPE_2"/>
    <property type="match status" value="1"/>
</dbReference>
<evidence type="ECO:0000256" key="8">
    <source>
        <dbReference type="PIRSR" id="PIRSR001589-1"/>
    </source>
</evidence>
<evidence type="ECO:0000256" key="1">
    <source>
        <dbReference type="ARBA" id="ARBA00005187"/>
    </source>
</evidence>
<sequence>MCGIAGYWLKNGNATSHLTNLENAIKRLNKRGPDYSNFFSQKNVGLGHARLSIIDTSAAANQPFSDETGNFTIIFNGEIYNFMEHRKLLEKDGVKFRTSSDTEVLLELYKKHHTETPSMLNGFFAFAIYNHSTNEIFLARDRFGIKPLYITETETQICFASEIKALIELNIDKTPDFNSIHRYFQLNYIPGPDTVFKNVKQIEPGTSALINKKGTKLLKYYTPPQKPDYTGGYKEAQQKLKALMLKSVEKRLIADVPLGSFLSGGIDSSIIATLTAKINPNIESFSIGFPNEPYFDETQYAKAVAQKAGLKHHIIDVHSKDMLDALPDVLDYIDQPFADSSAIPVFILSREIRKHVTVALSGDGADELFGGYRKHMAHKRALNPSILNTLLKSAAPIFEAAPQSRQNKIADKARQAARFSRGIKLNGAARYWFWASISSESYTNELLLNKPETTNSKPWEQLGLDIPTEHGLHHILNADIKMLLPGDMLTKVDLMSMANSLEVRVPFLDHELVDFTMQLPNNYKINKNQQKRILQDTFRDELPDILYNRPKKGFEIPLVNWFRNELNDFIFHEILNEEKIKNQQILNHKTIAKLRSQLMSASPGDAPARIWALIVFQNWWDKYMN</sequence>
<feature type="binding site" evidence="9">
    <location>
        <begin position="361"/>
        <end position="362"/>
    </location>
    <ligand>
        <name>ATP</name>
        <dbReference type="ChEBI" id="CHEBI:30616"/>
    </ligand>
</feature>
<dbReference type="Gene3D" id="3.40.50.620">
    <property type="entry name" value="HUPs"/>
    <property type="match status" value="1"/>
</dbReference>
<dbReference type="GO" id="GO:0006529">
    <property type="term" value="P:asparagine biosynthetic process"/>
    <property type="evidence" value="ECO:0007669"/>
    <property type="project" value="UniProtKB-KW"/>
</dbReference>
<feature type="active site" description="For GATase activity" evidence="8">
    <location>
        <position position="2"/>
    </location>
</feature>
<dbReference type="AlphaFoldDB" id="A0A0S2HYI2"/>
<evidence type="ECO:0000259" key="11">
    <source>
        <dbReference type="PROSITE" id="PS51278"/>
    </source>
</evidence>
<dbReference type="Pfam" id="PF00733">
    <property type="entry name" value="Asn_synthase"/>
    <property type="match status" value="1"/>
</dbReference>
<dbReference type="EMBL" id="CP013118">
    <property type="protein sequence ID" value="ALO15089.1"/>
    <property type="molecule type" value="Genomic_DNA"/>
</dbReference>
<dbReference type="InterPro" id="IPR001962">
    <property type="entry name" value="Asn_synthase"/>
</dbReference>
<dbReference type="Proteomes" id="UP000064893">
    <property type="component" value="Chromosome"/>
</dbReference>
<keyword evidence="12" id="KW-0436">Ligase</keyword>
<dbReference type="GO" id="GO:0005829">
    <property type="term" value="C:cytosol"/>
    <property type="evidence" value="ECO:0007669"/>
    <property type="project" value="TreeGrafter"/>
</dbReference>
<evidence type="ECO:0000313" key="12">
    <source>
        <dbReference type="EMBL" id="ALO15089.1"/>
    </source>
</evidence>
<evidence type="ECO:0000256" key="5">
    <source>
        <dbReference type="ARBA" id="ARBA00022840"/>
    </source>
</evidence>
<dbReference type="PIRSF" id="PIRSF001589">
    <property type="entry name" value="Asn_synthetase_glu-h"/>
    <property type="match status" value="1"/>
</dbReference>
<evidence type="ECO:0000256" key="10">
    <source>
        <dbReference type="PIRSR" id="PIRSR001589-3"/>
    </source>
</evidence>
<evidence type="ECO:0000256" key="7">
    <source>
        <dbReference type="ARBA" id="ARBA00048741"/>
    </source>
</evidence>
<proteinExistence type="inferred from homology"/>
<dbReference type="PATRIC" id="fig|1307839.3.peg.1536"/>
<evidence type="ECO:0000313" key="13">
    <source>
        <dbReference type="Proteomes" id="UP000064893"/>
    </source>
</evidence>
<dbReference type="KEGG" id="blq:L21SP5_01439"/>
<evidence type="ECO:0000256" key="9">
    <source>
        <dbReference type="PIRSR" id="PIRSR001589-2"/>
    </source>
</evidence>
<comment type="pathway">
    <text evidence="1">Amino-acid biosynthesis; L-asparagine biosynthesis; L-asparagine from L-aspartate (L-Gln route): step 1/1.</text>
</comment>
<evidence type="ECO:0000256" key="6">
    <source>
        <dbReference type="ARBA" id="ARBA00022962"/>
    </source>
</evidence>
<keyword evidence="13" id="KW-1185">Reference proteome</keyword>
<evidence type="ECO:0000256" key="2">
    <source>
        <dbReference type="ARBA" id="ARBA00005752"/>
    </source>
</evidence>
<dbReference type="PANTHER" id="PTHR43284:SF1">
    <property type="entry name" value="ASPARAGINE SYNTHETASE"/>
    <property type="match status" value="1"/>
</dbReference>
<dbReference type="PANTHER" id="PTHR43284">
    <property type="entry name" value="ASPARAGINE SYNTHETASE (GLUTAMINE-HYDROLYZING)"/>
    <property type="match status" value="1"/>
</dbReference>
<name>A0A0S2HYI2_9BACT</name>
<dbReference type="InterPro" id="IPR017932">
    <property type="entry name" value="GATase_2_dom"/>
</dbReference>
<feature type="domain" description="Glutamine amidotransferase type-2" evidence="11">
    <location>
        <begin position="2"/>
        <end position="213"/>
    </location>
</feature>
<dbReference type="OrthoDB" id="9763290at2"/>
<dbReference type="STRING" id="1307839.L21SP5_01439"/>
<organism evidence="12 13">
    <name type="scientific">Salinivirga cyanobacteriivorans</name>
    <dbReference type="NCBI Taxonomy" id="1307839"/>
    <lineage>
        <taxon>Bacteria</taxon>
        <taxon>Pseudomonadati</taxon>
        <taxon>Bacteroidota</taxon>
        <taxon>Bacteroidia</taxon>
        <taxon>Bacteroidales</taxon>
        <taxon>Salinivirgaceae</taxon>
        <taxon>Salinivirga</taxon>
    </lineage>
</organism>
<protein>
    <recommendedName>
        <fullName evidence="3">asparagine synthase (glutamine-hydrolyzing)</fullName>
        <ecNumber evidence="3">6.3.5.4</ecNumber>
    </recommendedName>
</protein>
<dbReference type="InterPro" id="IPR006426">
    <property type="entry name" value="Asn_synth_AEB"/>
</dbReference>
<dbReference type="Pfam" id="PF13537">
    <property type="entry name" value="GATase_7"/>
    <property type="match status" value="1"/>
</dbReference>
<accession>A0A0S2HYI2</accession>
<gene>
    <name evidence="12" type="primary">asnB_2</name>
    <name evidence="12" type="ORF">L21SP5_01439</name>
</gene>